<keyword evidence="2" id="KW-0472">Membrane</keyword>
<comment type="caution">
    <text evidence="3">The sequence shown here is derived from an EMBL/GenBank/DDBJ whole genome shotgun (WGS) entry which is preliminary data.</text>
</comment>
<dbReference type="SUPFAM" id="SSF48239">
    <property type="entry name" value="Terpenoid cyclases/Protein prenyltransferases"/>
    <property type="match status" value="1"/>
</dbReference>
<evidence type="ECO:0000256" key="1">
    <source>
        <dbReference type="SAM" id="MobiDB-lite"/>
    </source>
</evidence>
<sequence>MKSKTIFRRLGAAFTAVILVAGVMTLGVSAEETVTAAQVRQTADAAAEYLTENFTSTGYSASDLATVQLLYRSGLEQAGTVVENYLTQAAEELETYGAAVYQGYDDNYDPVASPSLVGTLGAAWLAQETGNKELSAQMEQAAETLGTPQFIAADNPYNIARALWCAQQLGSSQALQDALAEGLMSYYNQEEQAFDYWGCSVDNNAVMSRGAKLYSGQVAGVAQAAENAMTFVDSLRQADGSYYSDFQWSTSSNADSTGLALSAMADWADSGRYSGEELAQTYQALLDRYYIQDTGAFGYLNNAAPNLMATADVLEGLLTYVDWLEQQEADTPATPSQPEQTPSVPEEGTTSTPAGETPSQNGQSSEAENLPAGEASPATSDDALLWMGGAVAALLLAGVLGAVSVRKVGK</sequence>
<evidence type="ECO:0000313" key="4">
    <source>
        <dbReference type="Proteomes" id="UP000886749"/>
    </source>
</evidence>
<dbReference type="AlphaFoldDB" id="A0A9D1AHM9"/>
<reference evidence="3" key="1">
    <citation type="submission" date="2020-10" db="EMBL/GenBank/DDBJ databases">
        <authorList>
            <person name="Gilroy R."/>
        </authorList>
    </citation>
    <scope>NUCLEOTIDE SEQUENCE</scope>
    <source>
        <strain evidence="3">CHK184-25365</strain>
    </source>
</reference>
<feature type="region of interest" description="Disordered" evidence="1">
    <location>
        <begin position="329"/>
        <end position="379"/>
    </location>
</feature>
<dbReference type="EMBL" id="DVGY01000022">
    <property type="protein sequence ID" value="HIR40377.1"/>
    <property type="molecule type" value="Genomic_DNA"/>
</dbReference>
<protein>
    <submittedName>
        <fullName evidence="3">Uncharacterized protein</fullName>
    </submittedName>
</protein>
<reference evidence="3" key="2">
    <citation type="journal article" date="2021" name="PeerJ">
        <title>Extensive microbial diversity within the chicken gut microbiome revealed by metagenomics and culture.</title>
        <authorList>
            <person name="Gilroy R."/>
            <person name="Ravi A."/>
            <person name="Getino M."/>
            <person name="Pursley I."/>
            <person name="Horton D.L."/>
            <person name="Alikhan N.F."/>
            <person name="Baker D."/>
            <person name="Gharbi K."/>
            <person name="Hall N."/>
            <person name="Watson M."/>
            <person name="Adriaenssens E.M."/>
            <person name="Foster-Nyarko E."/>
            <person name="Jarju S."/>
            <person name="Secka A."/>
            <person name="Antonio M."/>
            <person name="Oren A."/>
            <person name="Chaudhuri R.R."/>
            <person name="La Ragione R."/>
            <person name="Hildebrand F."/>
            <person name="Pallen M.J."/>
        </authorList>
    </citation>
    <scope>NUCLEOTIDE SEQUENCE</scope>
    <source>
        <strain evidence="3">CHK184-25365</strain>
    </source>
</reference>
<accession>A0A9D1AHM9</accession>
<feature type="transmembrane region" description="Helical" evidence="2">
    <location>
        <begin position="383"/>
        <end position="405"/>
    </location>
</feature>
<name>A0A9D1AHM9_9FIRM</name>
<dbReference type="InterPro" id="IPR008930">
    <property type="entry name" value="Terpenoid_cyclase/PrenylTrfase"/>
</dbReference>
<evidence type="ECO:0000313" key="3">
    <source>
        <dbReference type="EMBL" id="HIR40377.1"/>
    </source>
</evidence>
<feature type="compositionally biased region" description="Polar residues" evidence="1">
    <location>
        <begin position="333"/>
        <end position="367"/>
    </location>
</feature>
<organism evidence="3 4">
    <name type="scientific">Candidatus Egerieicola pullicola</name>
    <dbReference type="NCBI Taxonomy" id="2840775"/>
    <lineage>
        <taxon>Bacteria</taxon>
        <taxon>Bacillati</taxon>
        <taxon>Bacillota</taxon>
        <taxon>Clostridia</taxon>
        <taxon>Eubacteriales</taxon>
        <taxon>Oscillospiraceae</taxon>
        <taxon>Oscillospiraceae incertae sedis</taxon>
        <taxon>Candidatus Egerieicola</taxon>
    </lineage>
</organism>
<dbReference type="Proteomes" id="UP000886749">
    <property type="component" value="Unassembled WGS sequence"/>
</dbReference>
<keyword evidence="2" id="KW-0812">Transmembrane</keyword>
<keyword evidence="2" id="KW-1133">Transmembrane helix</keyword>
<gene>
    <name evidence="3" type="ORF">IAB36_00905</name>
</gene>
<proteinExistence type="predicted"/>
<evidence type="ECO:0000256" key="2">
    <source>
        <dbReference type="SAM" id="Phobius"/>
    </source>
</evidence>